<keyword evidence="3" id="KW-1185">Reference proteome</keyword>
<dbReference type="AlphaFoldDB" id="A0A6N7R6D7"/>
<keyword evidence="1" id="KW-0812">Transmembrane</keyword>
<evidence type="ECO:0000313" key="2">
    <source>
        <dbReference type="EMBL" id="MRI68678.1"/>
    </source>
</evidence>
<accession>A0A6N7R6D7</accession>
<sequence length="85" mass="10472">MMQIIFSIVSVLWMVYAFFRVKQSIHMLQLNSYFNKRLWRWMTEHWSKVVPIHEWLALIFALLLFLEWNWLIFVIALLGLFVPRT</sequence>
<organism evidence="2 3">
    <name type="scientific">Gracilibacillus thailandensis</name>
    <dbReference type="NCBI Taxonomy" id="563735"/>
    <lineage>
        <taxon>Bacteria</taxon>
        <taxon>Bacillati</taxon>
        <taxon>Bacillota</taxon>
        <taxon>Bacilli</taxon>
        <taxon>Bacillales</taxon>
        <taxon>Bacillaceae</taxon>
        <taxon>Gracilibacillus</taxon>
    </lineage>
</organism>
<keyword evidence="1" id="KW-1133">Transmembrane helix</keyword>
<evidence type="ECO:0000256" key="1">
    <source>
        <dbReference type="SAM" id="Phobius"/>
    </source>
</evidence>
<dbReference type="Proteomes" id="UP000435187">
    <property type="component" value="Unassembled WGS sequence"/>
</dbReference>
<keyword evidence="1" id="KW-0472">Membrane</keyword>
<proteinExistence type="predicted"/>
<evidence type="ECO:0000313" key="3">
    <source>
        <dbReference type="Proteomes" id="UP000435187"/>
    </source>
</evidence>
<name>A0A6N7R6D7_9BACI</name>
<reference evidence="2 3" key="1">
    <citation type="submission" date="2019-10" db="EMBL/GenBank/DDBJ databases">
        <title>Gracilibacillus salitolerans sp. nov., a moderate halophile isolated from a saline soil in northwest China.</title>
        <authorList>
            <person name="Gan L."/>
        </authorList>
    </citation>
    <scope>NUCLEOTIDE SEQUENCE [LARGE SCALE GENOMIC DNA]</scope>
    <source>
        <strain evidence="2 3">TP2-8</strain>
    </source>
</reference>
<comment type="caution">
    <text evidence="2">The sequence shown here is derived from an EMBL/GenBank/DDBJ whole genome shotgun (WGS) entry which is preliminary data.</text>
</comment>
<feature type="transmembrane region" description="Helical" evidence="1">
    <location>
        <begin position="55"/>
        <end position="82"/>
    </location>
</feature>
<dbReference type="EMBL" id="WJEE01000086">
    <property type="protein sequence ID" value="MRI68678.1"/>
    <property type="molecule type" value="Genomic_DNA"/>
</dbReference>
<feature type="non-terminal residue" evidence="2">
    <location>
        <position position="85"/>
    </location>
</feature>
<protein>
    <submittedName>
        <fullName evidence="2">Uncharacterized protein</fullName>
    </submittedName>
</protein>
<gene>
    <name evidence="2" type="ORF">GH885_20445</name>
</gene>